<dbReference type="PANTHER" id="PTHR35126:SF1">
    <property type="entry name" value="DUF3067 DOMAIN-CONTAINING PROTEIN"/>
    <property type="match status" value="1"/>
</dbReference>
<dbReference type="Pfam" id="PF11267">
    <property type="entry name" value="DUF3067"/>
    <property type="match status" value="1"/>
</dbReference>
<dbReference type="InterPro" id="IPR021420">
    <property type="entry name" value="DUF3067"/>
</dbReference>
<feature type="chain" id="PRO_5030160361" evidence="1">
    <location>
        <begin position="27"/>
        <end position="331"/>
    </location>
</feature>
<gene>
    <name evidence="2" type="ORF">HAND1043_LOCUS2723</name>
</gene>
<keyword evidence="1" id="KW-0732">Signal</keyword>
<organism evidence="2">
    <name type="scientific">Hemiselmis andersenii</name>
    <name type="common">Cryptophyte alga</name>
    <dbReference type="NCBI Taxonomy" id="464988"/>
    <lineage>
        <taxon>Eukaryota</taxon>
        <taxon>Cryptophyceae</taxon>
        <taxon>Cryptomonadales</taxon>
        <taxon>Hemiselmidaceae</taxon>
        <taxon>Hemiselmis</taxon>
    </lineage>
</organism>
<sequence length="331" mass="36791">MNGGVTMSRRFLCLCLLTTVCVEVSSFQGGLGSAGLRYGSIPSQRCLPHAGRVATIQSNRVGVSSLRAEGGSYGSGDIERLFSPFGEAGKKVGRSIDWFFDTSDVAGAKAWRLQMPPGEADATKWRSGDLLEEMAQEEISNRREKALSSVSAPGVDVLDGYDLAEEEDLFANGFEYSMTDEDLGDALKRRFESISRGARDPIGSEEDLTGLELAEMCVKKYGVAYDMAIKVDKLALVSDKKLVSLNLYYAYYGQLNPEFPYTENEYLTRLGALASLVNKWGQQEYVREFFREKPTPYRGLPSRPRWDTAVSIRLNKSPTWNPDLADEFFHT</sequence>
<dbReference type="Gene3D" id="3.30.428.40">
    <property type="entry name" value="Protein of unknown function DUF3067"/>
    <property type="match status" value="1"/>
</dbReference>
<dbReference type="AlphaFoldDB" id="A0A6U4N9I9"/>
<dbReference type="EMBL" id="HBFK01004515">
    <property type="protein sequence ID" value="CAD8736232.1"/>
    <property type="molecule type" value="Transcribed_RNA"/>
</dbReference>
<proteinExistence type="predicted"/>
<evidence type="ECO:0000313" key="2">
    <source>
        <dbReference type="EMBL" id="CAD8736232.1"/>
    </source>
</evidence>
<name>A0A6U4N9I9_HEMAN</name>
<evidence type="ECO:0000256" key="1">
    <source>
        <dbReference type="SAM" id="SignalP"/>
    </source>
</evidence>
<feature type="signal peptide" evidence="1">
    <location>
        <begin position="1"/>
        <end position="26"/>
    </location>
</feature>
<protein>
    <submittedName>
        <fullName evidence="2">Uncharacterized protein</fullName>
    </submittedName>
</protein>
<reference evidence="2" key="1">
    <citation type="submission" date="2021-01" db="EMBL/GenBank/DDBJ databases">
        <authorList>
            <person name="Corre E."/>
            <person name="Pelletier E."/>
            <person name="Niang G."/>
            <person name="Scheremetjew M."/>
            <person name="Finn R."/>
            <person name="Kale V."/>
            <person name="Holt S."/>
            <person name="Cochrane G."/>
            <person name="Meng A."/>
            <person name="Brown T."/>
            <person name="Cohen L."/>
        </authorList>
    </citation>
    <scope>NUCLEOTIDE SEQUENCE</scope>
    <source>
        <strain evidence="2">CCMP441</strain>
    </source>
</reference>
<dbReference type="PANTHER" id="PTHR35126">
    <property type="entry name" value="SLR0598 PROTEIN"/>
    <property type="match status" value="1"/>
</dbReference>
<accession>A0A6U4N9I9</accession>